<dbReference type="PROSITE" id="PS00571">
    <property type="entry name" value="AMIDASES"/>
    <property type="match status" value="1"/>
</dbReference>
<dbReference type="InterPro" id="IPR036928">
    <property type="entry name" value="AS_sf"/>
</dbReference>
<dbReference type="Pfam" id="PF01425">
    <property type="entry name" value="Amidase"/>
    <property type="match status" value="1"/>
</dbReference>
<proteinExistence type="inferred from homology"/>
<gene>
    <name evidence="4" type="primary">LOC102807487</name>
</gene>
<dbReference type="RefSeq" id="XP_006818846.1">
    <property type="nucleotide sequence ID" value="XM_006818783.1"/>
</dbReference>
<dbReference type="InterPro" id="IPR000120">
    <property type="entry name" value="Amidase"/>
</dbReference>
<organism evidence="3 4">
    <name type="scientific">Saccoglossus kowalevskii</name>
    <name type="common">Acorn worm</name>
    <dbReference type="NCBI Taxonomy" id="10224"/>
    <lineage>
        <taxon>Eukaryota</taxon>
        <taxon>Metazoa</taxon>
        <taxon>Hemichordata</taxon>
        <taxon>Enteropneusta</taxon>
        <taxon>Harrimaniidae</taxon>
        <taxon>Saccoglossus</taxon>
    </lineage>
</organism>
<comment type="similarity">
    <text evidence="1">Belongs to the amidase family.</text>
</comment>
<protein>
    <submittedName>
        <fullName evidence="4">Glutamyl-tRNA(Gln) amidotransferase subunit A, chloroplastic/mitochondrial-like</fullName>
    </submittedName>
</protein>
<dbReference type="Gene3D" id="3.90.1300.10">
    <property type="entry name" value="Amidase signature (AS) domain"/>
    <property type="match status" value="1"/>
</dbReference>
<reference evidence="4" key="1">
    <citation type="submission" date="2025-08" db="UniProtKB">
        <authorList>
            <consortium name="RefSeq"/>
        </authorList>
    </citation>
    <scope>IDENTIFICATION</scope>
    <source>
        <tissue evidence="4">Testes</tissue>
    </source>
</reference>
<evidence type="ECO:0000256" key="1">
    <source>
        <dbReference type="ARBA" id="ARBA00009199"/>
    </source>
</evidence>
<dbReference type="GeneID" id="102807487"/>
<sequence length="427" mass="46530">MIRALSRFSPSLHCRSKHFLPRAAQRLTSTSNQNEDSIVDDKDIYRFPAMQVPSLTRLKEIANNNGLDVNDEDLNHYRDFIENVVGNAMNIMDSYPQPTLPVKYPRTPGYRPTEDENQHNGWYWRCDIKGADTGILKGKTIAVKDNIPLAGVPMMNGSYVLEGYVPDYDATVITKVLDAGGQITGKTSCEDLCFSGVGFVRAKGAVRNPHNMNYAAGGSSSGSASLVASGHVDMALGADQGGSIRIPSSWCGVVGFKPTFGLVPYTGISQMEYTADHTGPIAKNVYDCALLLETIAGLDGGLDPRQPANLTVPEYTKGFGMKLPGIKIGVLKEGFIRPETEPDVAAMVKKSAFQMITLGAKVEEVSVPMHMHAVYIFKSFFIQGHYDMVLKGNGIGSQHNGFYSTNLAVALHKGFKTRINDMSHVLK</sequence>
<accession>A0ABM0MFQ5</accession>
<dbReference type="SUPFAM" id="SSF75304">
    <property type="entry name" value="Amidase signature (AS) enzymes"/>
    <property type="match status" value="1"/>
</dbReference>
<feature type="domain" description="Amidase" evidence="2">
    <location>
        <begin position="130"/>
        <end position="424"/>
    </location>
</feature>
<evidence type="ECO:0000313" key="3">
    <source>
        <dbReference type="Proteomes" id="UP000694865"/>
    </source>
</evidence>
<keyword evidence="3" id="KW-1185">Reference proteome</keyword>
<dbReference type="Proteomes" id="UP000694865">
    <property type="component" value="Unplaced"/>
</dbReference>
<feature type="non-terminal residue" evidence="4">
    <location>
        <position position="427"/>
    </location>
</feature>
<name>A0ABM0MFQ5_SACKO</name>
<evidence type="ECO:0000259" key="2">
    <source>
        <dbReference type="Pfam" id="PF01425"/>
    </source>
</evidence>
<evidence type="ECO:0000313" key="4">
    <source>
        <dbReference type="RefSeq" id="XP_006818846.1"/>
    </source>
</evidence>
<dbReference type="PANTHER" id="PTHR11895">
    <property type="entry name" value="TRANSAMIDASE"/>
    <property type="match status" value="1"/>
</dbReference>
<dbReference type="InterPro" id="IPR020556">
    <property type="entry name" value="Amidase_CS"/>
</dbReference>
<dbReference type="PANTHER" id="PTHR11895:SF170">
    <property type="entry name" value="AMIDASE"/>
    <property type="match status" value="1"/>
</dbReference>
<dbReference type="InterPro" id="IPR023631">
    <property type="entry name" value="Amidase_dom"/>
</dbReference>